<dbReference type="STRING" id="1193518.BN13_850011"/>
<organism evidence="7 8">
    <name type="scientific">Nostocoides jenkinsii Ben 74</name>
    <dbReference type="NCBI Taxonomy" id="1193518"/>
    <lineage>
        <taxon>Bacteria</taxon>
        <taxon>Bacillati</taxon>
        <taxon>Actinomycetota</taxon>
        <taxon>Actinomycetes</taxon>
        <taxon>Micrococcales</taxon>
        <taxon>Intrasporangiaceae</taxon>
        <taxon>Nostocoides</taxon>
    </lineage>
</organism>
<accession>A0A077MGI2</accession>
<proteinExistence type="predicted"/>
<feature type="transmembrane region" description="Helical" evidence="6">
    <location>
        <begin position="42"/>
        <end position="65"/>
    </location>
</feature>
<dbReference type="Proteomes" id="UP000035720">
    <property type="component" value="Unassembled WGS sequence"/>
</dbReference>
<dbReference type="EMBL" id="CAJC01000200">
    <property type="protein sequence ID" value="CCI54848.1"/>
    <property type="molecule type" value="Genomic_DNA"/>
</dbReference>
<dbReference type="RefSeq" id="WP_048547524.1">
    <property type="nucleotide sequence ID" value="NZ_HF571038.1"/>
</dbReference>
<evidence type="ECO:0000256" key="6">
    <source>
        <dbReference type="SAM" id="Phobius"/>
    </source>
</evidence>
<dbReference type="GO" id="GO:0005886">
    <property type="term" value="C:plasma membrane"/>
    <property type="evidence" value="ECO:0007669"/>
    <property type="project" value="UniProtKB-SubCell"/>
</dbReference>
<dbReference type="InterPro" id="IPR001123">
    <property type="entry name" value="LeuE-type"/>
</dbReference>
<dbReference type="AlphaFoldDB" id="A0A077MGI2"/>
<evidence type="ECO:0000256" key="3">
    <source>
        <dbReference type="ARBA" id="ARBA00022692"/>
    </source>
</evidence>
<evidence type="ECO:0000256" key="4">
    <source>
        <dbReference type="ARBA" id="ARBA00022989"/>
    </source>
</evidence>
<dbReference type="Pfam" id="PF01810">
    <property type="entry name" value="LysE"/>
    <property type="match status" value="1"/>
</dbReference>
<dbReference type="OrthoDB" id="5638726at2"/>
<comment type="caution">
    <text evidence="7">The sequence shown here is derived from an EMBL/GenBank/DDBJ whole genome shotgun (WGS) entry which is preliminary data.</text>
</comment>
<feature type="transmembrane region" description="Helical" evidence="6">
    <location>
        <begin position="184"/>
        <end position="203"/>
    </location>
</feature>
<feature type="transmembrane region" description="Helical" evidence="6">
    <location>
        <begin position="71"/>
        <end position="91"/>
    </location>
</feature>
<keyword evidence="8" id="KW-1185">Reference proteome</keyword>
<evidence type="ECO:0000256" key="2">
    <source>
        <dbReference type="ARBA" id="ARBA00022475"/>
    </source>
</evidence>
<feature type="transmembrane region" description="Helical" evidence="6">
    <location>
        <begin position="149"/>
        <end position="172"/>
    </location>
</feature>
<evidence type="ECO:0000313" key="7">
    <source>
        <dbReference type="EMBL" id="CCI54848.1"/>
    </source>
</evidence>
<name>A0A077MGI2_9MICO</name>
<dbReference type="PANTHER" id="PTHR30086:SF20">
    <property type="entry name" value="ARGININE EXPORTER PROTEIN ARGO-RELATED"/>
    <property type="match status" value="1"/>
</dbReference>
<sequence length="204" mass="21310">MESPLAAATTGLLTGAALIIAIGAQNAYVLRLGIRRQHVLPVVAICALSDAVLIAAGVGGMGALVEAAPTAITAIRWIGAAFLITYGLMAARRAFHAEHLEAATGPVHVSRRTAVLTTLAFTWLNPHVYLDTLVFLGSVATTHADLRWWFGAGAAAASLLWFAGLGYGARLLGPLFEKPRAWRILDGLIAVVMLTLGATLALGH</sequence>
<keyword evidence="3 6" id="KW-0812">Transmembrane</keyword>
<protein>
    <recommendedName>
        <fullName evidence="9">Amino acid transporter</fullName>
    </recommendedName>
</protein>
<feature type="transmembrane region" description="Helical" evidence="6">
    <location>
        <begin position="6"/>
        <end position="30"/>
    </location>
</feature>
<evidence type="ECO:0000256" key="5">
    <source>
        <dbReference type="ARBA" id="ARBA00023136"/>
    </source>
</evidence>
<keyword evidence="5 6" id="KW-0472">Membrane</keyword>
<evidence type="ECO:0000313" key="8">
    <source>
        <dbReference type="Proteomes" id="UP000035720"/>
    </source>
</evidence>
<keyword evidence="2" id="KW-1003">Cell membrane</keyword>
<comment type="subcellular location">
    <subcellularLocation>
        <location evidence="1">Cell membrane</location>
        <topology evidence="1">Multi-pass membrane protein</topology>
    </subcellularLocation>
</comment>
<dbReference type="GO" id="GO:0015171">
    <property type="term" value="F:amino acid transmembrane transporter activity"/>
    <property type="evidence" value="ECO:0007669"/>
    <property type="project" value="TreeGrafter"/>
</dbReference>
<evidence type="ECO:0008006" key="9">
    <source>
        <dbReference type="Google" id="ProtNLM"/>
    </source>
</evidence>
<keyword evidence="4 6" id="KW-1133">Transmembrane helix</keyword>
<reference evidence="7 8" key="1">
    <citation type="journal article" date="2013" name="ISME J.">
        <title>A metabolic model for members of the genus Tetrasphaera involved in enhanced biological phosphorus removal.</title>
        <authorList>
            <person name="Kristiansen R."/>
            <person name="Nguyen H.T.T."/>
            <person name="Saunders A.M."/>
            <person name="Nielsen J.L."/>
            <person name="Wimmer R."/>
            <person name="Le V.Q."/>
            <person name="McIlroy S.J."/>
            <person name="Petrovski S."/>
            <person name="Seviour R.J."/>
            <person name="Calteau A."/>
            <person name="Nielsen K.L."/>
            <person name="Nielsen P.H."/>
        </authorList>
    </citation>
    <scope>NUCLEOTIDE SEQUENCE [LARGE SCALE GENOMIC DNA]</scope>
    <source>
        <strain evidence="7 8">Ben 74</strain>
    </source>
</reference>
<gene>
    <name evidence="7" type="ORF">BN13_850011</name>
</gene>
<dbReference type="PANTHER" id="PTHR30086">
    <property type="entry name" value="ARGININE EXPORTER PROTEIN ARGO"/>
    <property type="match status" value="1"/>
</dbReference>
<evidence type="ECO:0000256" key="1">
    <source>
        <dbReference type="ARBA" id="ARBA00004651"/>
    </source>
</evidence>